<evidence type="ECO:0000313" key="3">
    <source>
        <dbReference type="Proteomes" id="UP000824540"/>
    </source>
</evidence>
<proteinExistence type="predicted"/>
<feature type="signal peptide" evidence="1">
    <location>
        <begin position="1"/>
        <end position="18"/>
    </location>
</feature>
<protein>
    <recommendedName>
        <fullName evidence="4">Secreted protein</fullName>
    </recommendedName>
</protein>
<gene>
    <name evidence="2" type="ORF">JZ751_014716</name>
</gene>
<evidence type="ECO:0000313" key="2">
    <source>
        <dbReference type="EMBL" id="KAG9332618.1"/>
    </source>
</evidence>
<organism evidence="2 3">
    <name type="scientific">Albula glossodonta</name>
    <name type="common">roundjaw bonefish</name>
    <dbReference type="NCBI Taxonomy" id="121402"/>
    <lineage>
        <taxon>Eukaryota</taxon>
        <taxon>Metazoa</taxon>
        <taxon>Chordata</taxon>
        <taxon>Craniata</taxon>
        <taxon>Vertebrata</taxon>
        <taxon>Euteleostomi</taxon>
        <taxon>Actinopterygii</taxon>
        <taxon>Neopterygii</taxon>
        <taxon>Teleostei</taxon>
        <taxon>Albuliformes</taxon>
        <taxon>Albulidae</taxon>
        <taxon>Albula</taxon>
    </lineage>
</organism>
<feature type="chain" id="PRO_5035904021" description="Secreted protein" evidence="1">
    <location>
        <begin position="19"/>
        <end position="91"/>
    </location>
</feature>
<dbReference type="AlphaFoldDB" id="A0A8T2N456"/>
<comment type="caution">
    <text evidence="2">The sequence shown here is derived from an EMBL/GenBank/DDBJ whole genome shotgun (WGS) entry which is preliminary data.</text>
</comment>
<sequence>MEAYFLLCLLGICFVGLASHSEPLSLSLPLRSVSSASGRVTRPFTASPLGERLPHPSRLLVWFGWLSLKITQQLGLVVIQSVSTSWSCLLT</sequence>
<name>A0A8T2N456_9TELE</name>
<keyword evidence="1" id="KW-0732">Signal</keyword>
<evidence type="ECO:0008006" key="4">
    <source>
        <dbReference type="Google" id="ProtNLM"/>
    </source>
</evidence>
<dbReference type="Proteomes" id="UP000824540">
    <property type="component" value="Unassembled WGS sequence"/>
</dbReference>
<keyword evidence="3" id="KW-1185">Reference proteome</keyword>
<reference evidence="2" key="1">
    <citation type="thesis" date="2021" institute="BYU ScholarsArchive" country="Provo, UT, USA">
        <title>Applications of and Algorithms for Genome Assembly and Genomic Analyses with an Emphasis on Marine Teleosts.</title>
        <authorList>
            <person name="Pickett B.D."/>
        </authorList>
    </citation>
    <scope>NUCLEOTIDE SEQUENCE</scope>
    <source>
        <strain evidence="2">HI-2016</strain>
    </source>
</reference>
<dbReference type="EMBL" id="JAFBMS010000237">
    <property type="protein sequence ID" value="KAG9332618.1"/>
    <property type="molecule type" value="Genomic_DNA"/>
</dbReference>
<accession>A0A8T2N456</accession>
<evidence type="ECO:0000256" key="1">
    <source>
        <dbReference type="SAM" id="SignalP"/>
    </source>
</evidence>